<evidence type="ECO:0000256" key="2">
    <source>
        <dbReference type="ARBA" id="ARBA00012513"/>
    </source>
</evidence>
<keyword evidence="3" id="KW-0723">Serine/threonine-protein kinase</keyword>
<dbReference type="InterPro" id="IPR018934">
    <property type="entry name" value="RIO_dom"/>
</dbReference>
<keyword evidence="15" id="KW-1185">Reference proteome</keyword>
<organism evidence="14 15">
    <name type="scientific">Phytohabitans houttuyneae</name>
    <dbReference type="NCBI Taxonomy" id="1076126"/>
    <lineage>
        <taxon>Bacteria</taxon>
        <taxon>Bacillati</taxon>
        <taxon>Actinomycetota</taxon>
        <taxon>Actinomycetes</taxon>
        <taxon>Micromonosporales</taxon>
        <taxon>Micromonosporaceae</taxon>
    </lineage>
</organism>
<comment type="caution">
    <text evidence="14">The sequence shown here is derived from an EMBL/GenBank/DDBJ whole genome shotgun (WGS) entry which is preliminary data.</text>
</comment>
<evidence type="ECO:0000256" key="9">
    <source>
        <dbReference type="ARBA" id="ARBA00022842"/>
    </source>
</evidence>
<gene>
    <name evidence="14" type="ORF">Phou_080950</name>
</gene>
<protein>
    <recommendedName>
        <fullName evidence="2">non-specific serine/threonine protein kinase</fullName>
        <ecNumber evidence="2">2.7.11.1</ecNumber>
    </recommendedName>
</protein>
<dbReference type="SMART" id="SM00090">
    <property type="entry name" value="RIO"/>
    <property type="match status" value="1"/>
</dbReference>
<dbReference type="EC" id="2.7.11.1" evidence="2"/>
<dbReference type="Pfam" id="PF01163">
    <property type="entry name" value="RIO1"/>
    <property type="match status" value="1"/>
</dbReference>
<feature type="domain" description="RIO kinase" evidence="13">
    <location>
        <begin position="67"/>
        <end position="298"/>
    </location>
</feature>
<evidence type="ECO:0000256" key="6">
    <source>
        <dbReference type="ARBA" id="ARBA00022741"/>
    </source>
</evidence>
<dbReference type="Proteomes" id="UP000482800">
    <property type="component" value="Unassembled WGS sequence"/>
</dbReference>
<sequence>MRDFEPRRRSKRRFDDDTHFERSPSRLRLSAENAYDAVDGLPEGDRWSTWDQSTAGQRGPQPHPDWLVTALAAVDTEMGVLKTGKEADVFLLRRGVPGTGESCLLAAKRYRSAEHRLFHRDAGYLEGRRVKESRTNRAMANRTAFGRQVVAAQWADAEFATLCRLYEAGVPVPYPVQILDTEVLLEFIGDPDGTAAPRLAEIRTRGVDLAPLWDQLVDMLVLLARFGLAHGDLSAYNLLVHQDRLVMIDLPQVVDVVANPRGAHFLDRDALNVAKWFTGHDLTGGTVAPDELPALLRKEAGLLA</sequence>
<reference evidence="14 15" key="2">
    <citation type="submission" date="2020-03" db="EMBL/GenBank/DDBJ databases">
        <authorList>
            <person name="Ichikawa N."/>
            <person name="Kimura A."/>
            <person name="Kitahashi Y."/>
            <person name="Uohara A."/>
        </authorList>
    </citation>
    <scope>NUCLEOTIDE SEQUENCE [LARGE SCALE GENOMIC DNA]</scope>
    <source>
        <strain evidence="14 15">NBRC 108639</strain>
    </source>
</reference>
<dbReference type="PANTHER" id="PTHR45723">
    <property type="entry name" value="SERINE/THREONINE-PROTEIN KINASE RIO1"/>
    <property type="match status" value="1"/>
</dbReference>
<feature type="region of interest" description="Disordered" evidence="12">
    <location>
        <begin position="1"/>
        <end position="26"/>
    </location>
</feature>
<accession>A0A6V8KTJ9</accession>
<dbReference type="Gene3D" id="3.30.200.20">
    <property type="entry name" value="Phosphorylase Kinase, domain 1"/>
    <property type="match status" value="1"/>
</dbReference>
<dbReference type="InterPro" id="IPR000687">
    <property type="entry name" value="RIO_kinase"/>
</dbReference>
<keyword evidence="4" id="KW-0808">Transferase</keyword>
<evidence type="ECO:0000256" key="10">
    <source>
        <dbReference type="ARBA" id="ARBA00047899"/>
    </source>
</evidence>
<evidence type="ECO:0000256" key="7">
    <source>
        <dbReference type="ARBA" id="ARBA00022777"/>
    </source>
</evidence>
<dbReference type="InterPro" id="IPR011009">
    <property type="entry name" value="Kinase-like_dom_sf"/>
</dbReference>
<evidence type="ECO:0000256" key="8">
    <source>
        <dbReference type="ARBA" id="ARBA00022840"/>
    </source>
</evidence>
<comment type="similarity">
    <text evidence="1">Belongs to the protein kinase superfamily. RIO-type Ser/Thr kinase family.</text>
</comment>
<feature type="compositionally biased region" description="Basic and acidic residues" evidence="12">
    <location>
        <begin position="1"/>
        <end position="24"/>
    </location>
</feature>
<evidence type="ECO:0000256" key="1">
    <source>
        <dbReference type="ARBA" id="ARBA00009196"/>
    </source>
</evidence>
<name>A0A6V8KTJ9_9ACTN</name>
<dbReference type="InterPro" id="IPR051272">
    <property type="entry name" value="RIO-type_Ser/Thr_kinase"/>
</dbReference>
<comment type="catalytic activity">
    <reaction evidence="10">
        <text>L-threonyl-[protein] + ATP = O-phospho-L-threonyl-[protein] + ADP + H(+)</text>
        <dbReference type="Rhea" id="RHEA:46608"/>
        <dbReference type="Rhea" id="RHEA-COMP:11060"/>
        <dbReference type="Rhea" id="RHEA-COMP:11605"/>
        <dbReference type="ChEBI" id="CHEBI:15378"/>
        <dbReference type="ChEBI" id="CHEBI:30013"/>
        <dbReference type="ChEBI" id="CHEBI:30616"/>
        <dbReference type="ChEBI" id="CHEBI:61977"/>
        <dbReference type="ChEBI" id="CHEBI:456216"/>
        <dbReference type="EC" id="2.7.11.1"/>
    </reaction>
</comment>
<dbReference type="GO" id="GO:0004674">
    <property type="term" value="F:protein serine/threonine kinase activity"/>
    <property type="evidence" value="ECO:0007669"/>
    <property type="project" value="UniProtKB-KW"/>
</dbReference>
<comment type="catalytic activity">
    <reaction evidence="11">
        <text>L-seryl-[protein] + ATP = O-phospho-L-seryl-[protein] + ADP + H(+)</text>
        <dbReference type="Rhea" id="RHEA:17989"/>
        <dbReference type="Rhea" id="RHEA-COMP:9863"/>
        <dbReference type="Rhea" id="RHEA-COMP:11604"/>
        <dbReference type="ChEBI" id="CHEBI:15378"/>
        <dbReference type="ChEBI" id="CHEBI:29999"/>
        <dbReference type="ChEBI" id="CHEBI:30616"/>
        <dbReference type="ChEBI" id="CHEBI:83421"/>
        <dbReference type="ChEBI" id="CHEBI:456216"/>
        <dbReference type="EC" id="2.7.11.1"/>
    </reaction>
</comment>
<keyword evidence="7 14" id="KW-0418">Kinase</keyword>
<dbReference type="SUPFAM" id="SSF56112">
    <property type="entry name" value="Protein kinase-like (PK-like)"/>
    <property type="match status" value="1"/>
</dbReference>
<feature type="region of interest" description="Disordered" evidence="12">
    <location>
        <begin position="42"/>
        <end position="63"/>
    </location>
</feature>
<evidence type="ECO:0000259" key="13">
    <source>
        <dbReference type="SMART" id="SM00090"/>
    </source>
</evidence>
<keyword evidence="9" id="KW-0460">Magnesium</keyword>
<keyword evidence="8" id="KW-0067">ATP-binding</keyword>
<dbReference type="GO" id="GO:0005524">
    <property type="term" value="F:ATP binding"/>
    <property type="evidence" value="ECO:0007669"/>
    <property type="project" value="UniProtKB-KW"/>
</dbReference>
<evidence type="ECO:0000313" key="15">
    <source>
        <dbReference type="Proteomes" id="UP000482800"/>
    </source>
</evidence>
<evidence type="ECO:0000256" key="11">
    <source>
        <dbReference type="ARBA" id="ARBA00048679"/>
    </source>
</evidence>
<reference evidence="14 15" key="1">
    <citation type="submission" date="2020-03" db="EMBL/GenBank/DDBJ databases">
        <title>Whole genome shotgun sequence of Phytohabitans houttuyneae NBRC 108639.</title>
        <authorList>
            <person name="Komaki H."/>
            <person name="Tamura T."/>
        </authorList>
    </citation>
    <scope>NUCLEOTIDE SEQUENCE [LARGE SCALE GENOMIC DNA]</scope>
    <source>
        <strain evidence="14 15">NBRC 108639</strain>
    </source>
</reference>
<evidence type="ECO:0000256" key="5">
    <source>
        <dbReference type="ARBA" id="ARBA00022723"/>
    </source>
</evidence>
<dbReference type="RefSeq" id="WP_173066956.1">
    <property type="nucleotide sequence ID" value="NZ_BAABGO010000030.1"/>
</dbReference>
<dbReference type="EMBL" id="BLPF01000003">
    <property type="protein sequence ID" value="GFJ83915.1"/>
    <property type="molecule type" value="Genomic_DNA"/>
</dbReference>
<dbReference type="GO" id="GO:0046872">
    <property type="term" value="F:metal ion binding"/>
    <property type="evidence" value="ECO:0007669"/>
    <property type="project" value="UniProtKB-KW"/>
</dbReference>
<evidence type="ECO:0000313" key="14">
    <source>
        <dbReference type="EMBL" id="GFJ83915.1"/>
    </source>
</evidence>
<dbReference type="AlphaFoldDB" id="A0A6V8KTJ9"/>
<dbReference type="Gene3D" id="1.10.510.10">
    <property type="entry name" value="Transferase(Phosphotransferase) domain 1"/>
    <property type="match status" value="1"/>
</dbReference>
<evidence type="ECO:0000256" key="4">
    <source>
        <dbReference type="ARBA" id="ARBA00022679"/>
    </source>
</evidence>
<keyword evidence="6" id="KW-0547">Nucleotide-binding</keyword>
<evidence type="ECO:0000256" key="3">
    <source>
        <dbReference type="ARBA" id="ARBA00022527"/>
    </source>
</evidence>
<keyword evidence="5" id="KW-0479">Metal-binding</keyword>
<proteinExistence type="inferred from homology"/>
<evidence type="ECO:0000256" key="12">
    <source>
        <dbReference type="SAM" id="MobiDB-lite"/>
    </source>
</evidence>